<accession>A0A6A5RWE0</accession>
<keyword evidence="1" id="KW-0472">Membrane</keyword>
<dbReference type="GeneID" id="54347158"/>
<evidence type="ECO:0000256" key="1">
    <source>
        <dbReference type="SAM" id="Phobius"/>
    </source>
</evidence>
<dbReference type="Proteomes" id="UP000800082">
    <property type="component" value="Unassembled WGS sequence"/>
</dbReference>
<name>A0A6A5RWE0_9PLEO</name>
<gene>
    <name evidence="2" type="ORF">M421DRAFT_343822</name>
</gene>
<reference evidence="2" key="1">
    <citation type="journal article" date="2020" name="Stud. Mycol.">
        <title>101 Dothideomycetes genomes: a test case for predicting lifestyles and emergence of pathogens.</title>
        <authorList>
            <person name="Haridas S."/>
            <person name="Albert R."/>
            <person name="Binder M."/>
            <person name="Bloem J."/>
            <person name="Labutti K."/>
            <person name="Salamov A."/>
            <person name="Andreopoulos B."/>
            <person name="Baker S."/>
            <person name="Barry K."/>
            <person name="Bills G."/>
            <person name="Bluhm B."/>
            <person name="Cannon C."/>
            <person name="Castanera R."/>
            <person name="Culley D."/>
            <person name="Daum C."/>
            <person name="Ezra D."/>
            <person name="Gonzalez J."/>
            <person name="Henrissat B."/>
            <person name="Kuo A."/>
            <person name="Liang C."/>
            <person name="Lipzen A."/>
            <person name="Lutzoni F."/>
            <person name="Magnuson J."/>
            <person name="Mondo S."/>
            <person name="Nolan M."/>
            <person name="Ohm R."/>
            <person name="Pangilinan J."/>
            <person name="Park H.-J."/>
            <person name="Ramirez L."/>
            <person name="Alfaro M."/>
            <person name="Sun H."/>
            <person name="Tritt A."/>
            <person name="Yoshinaga Y."/>
            <person name="Zwiers L.-H."/>
            <person name="Turgeon B."/>
            <person name="Goodwin S."/>
            <person name="Spatafora J."/>
            <person name="Crous P."/>
            <person name="Grigoriev I."/>
        </authorList>
    </citation>
    <scope>NUCLEOTIDE SEQUENCE</scope>
    <source>
        <strain evidence="2">CBS 183.55</strain>
    </source>
</reference>
<keyword evidence="1" id="KW-1133">Transmembrane helix</keyword>
<organism evidence="2 3">
    <name type="scientific">Didymella exigua CBS 183.55</name>
    <dbReference type="NCBI Taxonomy" id="1150837"/>
    <lineage>
        <taxon>Eukaryota</taxon>
        <taxon>Fungi</taxon>
        <taxon>Dikarya</taxon>
        <taxon>Ascomycota</taxon>
        <taxon>Pezizomycotina</taxon>
        <taxon>Dothideomycetes</taxon>
        <taxon>Pleosporomycetidae</taxon>
        <taxon>Pleosporales</taxon>
        <taxon>Pleosporineae</taxon>
        <taxon>Didymellaceae</taxon>
        <taxon>Didymella</taxon>
    </lineage>
</organism>
<feature type="transmembrane region" description="Helical" evidence="1">
    <location>
        <begin position="94"/>
        <end position="111"/>
    </location>
</feature>
<keyword evidence="1" id="KW-0812">Transmembrane</keyword>
<keyword evidence="3" id="KW-1185">Reference proteome</keyword>
<dbReference type="AlphaFoldDB" id="A0A6A5RWE0"/>
<evidence type="ECO:0000313" key="2">
    <source>
        <dbReference type="EMBL" id="KAF1931318.1"/>
    </source>
</evidence>
<sequence length="154" mass="16173">MQCFCNHERTVSRAHIYPPRLASPARCLDTGPRHDQDPKSPCSLTSLASHPPSIHATPLESLALPIITPIPTRRISKQRLCIRTTRRSTADNRVVAAELLALTILLGLLALSEGTSARRRAAGPHGSGTCDLALGTLLGRGAEVCAAGAGRGGG</sequence>
<dbReference type="EMBL" id="ML978961">
    <property type="protein sequence ID" value="KAF1931318.1"/>
    <property type="molecule type" value="Genomic_DNA"/>
</dbReference>
<proteinExistence type="predicted"/>
<evidence type="ECO:0000313" key="3">
    <source>
        <dbReference type="Proteomes" id="UP000800082"/>
    </source>
</evidence>
<protein>
    <submittedName>
        <fullName evidence="2">Uncharacterized protein</fullName>
    </submittedName>
</protein>
<dbReference type="RefSeq" id="XP_033451566.1">
    <property type="nucleotide sequence ID" value="XM_033589511.1"/>
</dbReference>